<keyword evidence="13" id="KW-1185">Reference proteome</keyword>
<dbReference type="InterPro" id="IPR020472">
    <property type="entry name" value="WD40_PAC1"/>
</dbReference>
<reference evidence="13" key="1">
    <citation type="submission" date="2011-02" db="EMBL/GenBank/DDBJ databases">
        <title>The Genome Sequence of Capsaspora owczarzaki ATCC 30864.</title>
        <authorList>
            <person name="Russ C."/>
            <person name="Cuomo C."/>
            <person name="Burger G."/>
            <person name="Gray M.W."/>
            <person name="Holland P.W.H."/>
            <person name="King N."/>
            <person name="Lang F.B.F."/>
            <person name="Roger A.J."/>
            <person name="Ruiz-Trillo I."/>
            <person name="Young S.K."/>
            <person name="Zeng Q."/>
            <person name="Gargeya S."/>
            <person name="Alvarado L."/>
            <person name="Berlin A."/>
            <person name="Chapman S.B."/>
            <person name="Chen Z."/>
            <person name="Freedman E."/>
            <person name="Gellesch M."/>
            <person name="Goldberg J."/>
            <person name="Griggs A."/>
            <person name="Gujja S."/>
            <person name="Heilman E."/>
            <person name="Heiman D."/>
            <person name="Howarth C."/>
            <person name="Mehta T."/>
            <person name="Neiman D."/>
            <person name="Pearson M."/>
            <person name="Roberts A."/>
            <person name="Saif S."/>
            <person name="Shea T."/>
            <person name="Shenoy N."/>
            <person name="Sisk P."/>
            <person name="Stolte C."/>
            <person name="Sykes S."/>
            <person name="White J."/>
            <person name="Yandava C."/>
            <person name="Haas B."/>
            <person name="Nusbaum C."/>
            <person name="Birren B."/>
        </authorList>
    </citation>
    <scope>NUCLEOTIDE SEQUENCE</scope>
    <source>
        <strain evidence="13">ATCC 30864</strain>
    </source>
</reference>
<comment type="subcellular location">
    <subcellularLocation>
        <location evidence="2">Cytoplasm</location>
        <location evidence="2">Cytosol</location>
    </subcellularLocation>
    <subcellularLocation>
        <location evidence="1">Peroxisome matrix</location>
    </subcellularLocation>
</comment>
<dbReference type="SMART" id="SM00320">
    <property type="entry name" value="WD40"/>
    <property type="match status" value="6"/>
</dbReference>
<dbReference type="EMBL" id="KE346375">
    <property type="protein sequence ID" value="KJE97737.1"/>
    <property type="molecule type" value="Genomic_DNA"/>
</dbReference>
<evidence type="ECO:0000256" key="10">
    <source>
        <dbReference type="ARBA" id="ARBA00032565"/>
    </source>
</evidence>
<evidence type="ECO:0000256" key="4">
    <source>
        <dbReference type="ARBA" id="ARBA00022490"/>
    </source>
</evidence>
<dbReference type="Pfam" id="PF00400">
    <property type="entry name" value="WD40"/>
    <property type="match status" value="5"/>
</dbReference>
<dbReference type="PROSITE" id="PS00678">
    <property type="entry name" value="WD_REPEATS_1"/>
    <property type="match status" value="2"/>
</dbReference>
<evidence type="ECO:0000256" key="5">
    <source>
        <dbReference type="ARBA" id="ARBA00022574"/>
    </source>
</evidence>
<dbReference type="PANTHER" id="PTHR46027">
    <property type="entry name" value="PEROXISOMAL TARGETING SIGNAL 2 RECEPTOR"/>
    <property type="match status" value="1"/>
</dbReference>
<keyword evidence="3" id="KW-0813">Transport</keyword>
<dbReference type="SUPFAM" id="SSF50978">
    <property type="entry name" value="WD40 repeat-like"/>
    <property type="match status" value="1"/>
</dbReference>
<evidence type="ECO:0000313" key="12">
    <source>
        <dbReference type="EMBL" id="KJE97737.1"/>
    </source>
</evidence>
<dbReference type="AlphaFoldDB" id="A0A0D2W0J9"/>
<proteinExistence type="inferred from homology"/>
<dbReference type="OrthoDB" id="273771at2759"/>
<evidence type="ECO:0000313" key="13">
    <source>
        <dbReference type="Proteomes" id="UP000008743"/>
    </source>
</evidence>
<evidence type="ECO:0000256" key="6">
    <source>
        <dbReference type="ARBA" id="ARBA00022737"/>
    </source>
</evidence>
<dbReference type="PANTHER" id="PTHR46027:SF1">
    <property type="entry name" value="PEROXISOMAL TARGETING SIGNAL 2 RECEPTOR"/>
    <property type="match status" value="1"/>
</dbReference>
<keyword evidence="5 11" id="KW-0853">WD repeat</keyword>
<dbReference type="PhylomeDB" id="A0A0D2W0J9"/>
<dbReference type="Proteomes" id="UP000008743">
    <property type="component" value="Unassembled WGS sequence"/>
</dbReference>
<feature type="repeat" description="WD" evidence="11">
    <location>
        <begin position="117"/>
        <end position="159"/>
    </location>
</feature>
<evidence type="ECO:0000256" key="8">
    <source>
        <dbReference type="ARBA" id="ARBA00023140"/>
    </source>
</evidence>
<organism evidence="12 13">
    <name type="scientific">Capsaspora owczarzaki (strain ATCC 30864)</name>
    <dbReference type="NCBI Taxonomy" id="595528"/>
    <lineage>
        <taxon>Eukaryota</taxon>
        <taxon>Filasterea</taxon>
        <taxon>Capsaspora</taxon>
    </lineage>
</organism>
<dbReference type="InterPro" id="IPR001680">
    <property type="entry name" value="WD40_rpt"/>
</dbReference>
<dbReference type="PROSITE" id="PS50082">
    <property type="entry name" value="WD_REPEATS_2"/>
    <property type="match status" value="4"/>
</dbReference>
<dbReference type="GO" id="GO:0005829">
    <property type="term" value="C:cytosol"/>
    <property type="evidence" value="ECO:0007669"/>
    <property type="project" value="UniProtKB-SubCell"/>
</dbReference>
<keyword evidence="4" id="KW-0963">Cytoplasm</keyword>
<dbReference type="OMA" id="FAVHWNL"/>
<feature type="repeat" description="WD" evidence="11">
    <location>
        <begin position="204"/>
        <end position="239"/>
    </location>
</feature>
<dbReference type="RefSeq" id="XP_004342914.1">
    <property type="nucleotide sequence ID" value="XM_004342865.2"/>
</dbReference>
<dbReference type="eggNOG" id="KOG0277">
    <property type="taxonomic scope" value="Eukaryota"/>
</dbReference>
<keyword evidence="6" id="KW-0677">Repeat</keyword>
<dbReference type="InterPro" id="IPR036322">
    <property type="entry name" value="WD40_repeat_dom_sf"/>
</dbReference>
<keyword evidence="8" id="KW-0576">Peroxisome</keyword>
<dbReference type="Gene3D" id="2.130.10.10">
    <property type="entry name" value="YVTN repeat-like/Quinoprotein amine dehydrogenase"/>
    <property type="match status" value="1"/>
</dbReference>
<dbReference type="PRINTS" id="PR00320">
    <property type="entry name" value="GPROTEINBRPT"/>
</dbReference>
<dbReference type="GO" id="GO:0005053">
    <property type="term" value="F:peroxisome matrix targeting signal-2 binding"/>
    <property type="evidence" value="ECO:0007669"/>
    <property type="project" value="InterPro"/>
</dbReference>
<dbReference type="FunCoup" id="A0A0D2W0J9">
    <property type="interactions" value="54"/>
</dbReference>
<evidence type="ECO:0000256" key="9">
    <source>
        <dbReference type="ARBA" id="ARBA00024017"/>
    </source>
</evidence>
<dbReference type="InParanoid" id="A0A0D2W0J9"/>
<evidence type="ECO:0000256" key="2">
    <source>
        <dbReference type="ARBA" id="ARBA00004514"/>
    </source>
</evidence>
<dbReference type="GO" id="GO:0005782">
    <property type="term" value="C:peroxisomal matrix"/>
    <property type="evidence" value="ECO:0007669"/>
    <property type="project" value="UniProtKB-SubCell"/>
</dbReference>
<keyword evidence="7" id="KW-0653">Protein transport</keyword>
<accession>A0A0D2W0J9</accession>
<protein>
    <recommendedName>
        <fullName evidence="10">Peroxin-7</fullName>
    </recommendedName>
</protein>
<evidence type="ECO:0000256" key="1">
    <source>
        <dbReference type="ARBA" id="ARBA00004253"/>
    </source>
</evidence>
<comment type="similarity">
    <text evidence="9">Belongs to the WD repeat peroxin-7 family.</text>
</comment>
<dbReference type="InterPro" id="IPR015943">
    <property type="entry name" value="WD40/YVTN_repeat-like_dom_sf"/>
</dbReference>
<sequence>MQRWQTPGLHGCGLQFSPFVSDRIAVAASQHYAIAGRGALLVYGLGNEAMVAGSRIGPGAPPAPGASRLLRRLDYKDSLFDVCWSELSEHHALTSSGDGSVQLWDVSLLQAAPVRIYAEHTKEVMAVNWSMTDKRNFVSASWDGTVKLWDPTSSQSLATFAGHRGLVYDAMFHPRRLGVLASVSADGGLMVWDVRRPATAVQRVQAHNTEVISMDWNKYSDVLAVTGSVDRTIKGWDLRRAAQPLFVLEGHDYSIRRVRCSPHHSNVIMSCSYDMTVRVWDTGSSAAASVPGLPPRPRPNMTIVDEHPEFVVGIDFNLAEDGVVANCAWDETVSVFNLAQPPGPAMMPR</sequence>
<dbReference type="PROSITE" id="PS50294">
    <property type="entry name" value="WD_REPEATS_REGION"/>
    <property type="match status" value="4"/>
</dbReference>
<evidence type="ECO:0000256" key="7">
    <source>
        <dbReference type="ARBA" id="ARBA00022927"/>
    </source>
</evidence>
<evidence type="ECO:0000256" key="11">
    <source>
        <dbReference type="PROSITE-ProRule" id="PRU00221"/>
    </source>
</evidence>
<evidence type="ECO:0000256" key="3">
    <source>
        <dbReference type="ARBA" id="ARBA00022448"/>
    </source>
</evidence>
<feature type="repeat" description="WD" evidence="11">
    <location>
        <begin position="248"/>
        <end position="290"/>
    </location>
</feature>
<dbReference type="STRING" id="595528.A0A0D2W0J9"/>
<feature type="repeat" description="WD" evidence="11">
    <location>
        <begin position="160"/>
        <end position="202"/>
    </location>
</feature>
<gene>
    <name evidence="12" type="ORF">CAOG_007841</name>
</gene>
<dbReference type="InterPro" id="IPR019775">
    <property type="entry name" value="WD40_repeat_CS"/>
</dbReference>
<name>A0A0D2W0J9_CAPO3</name>
<dbReference type="GO" id="GO:0016558">
    <property type="term" value="P:protein import into peroxisome matrix"/>
    <property type="evidence" value="ECO:0007669"/>
    <property type="project" value="InterPro"/>
</dbReference>
<dbReference type="InterPro" id="IPR044536">
    <property type="entry name" value="PEX7"/>
</dbReference>